<proteinExistence type="inferred from homology"/>
<dbReference type="Gene3D" id="3.90.1200.10">
    <property type="match status" value="1"/>
</dbReference>
<dbReference type="GO" id="GO:0102193">
    <property type="term" value="F:protein-ribulosamine 3-kinase activity"/>
    <property type="evidence" value="ECO:0007669"/>
    <property type="project" value="UniProtKB-EC"/>
</dbReference>
<dbReference type="GO" id="GO:0016301">
    <property type="term" value="F:kinase activity"/>
    <property type="evidence" value="ECO:0007669"/>
    <property type="project" value="UniProtKB-UniRule"/>
</dbReference>
<dbReference type="EMBL" id="JAODAN010000006">
    <property type="protein sequence ID" value="KAK1923851.1"/>
    <property type="molecule type" value="Genomic_DNA"/>
</dbReference>
<reference evidence="4" key="1">
    <citation type="submission" date="2023-02" db="EMBL/GenBank/DDBJ databases">
        <title>Identification and recombinant expression of a fungal hydrolase from Papiliotrema laurentii that hydrolyzes apple cutin and clears colloidal polyester polyurethane.</title>
        <authorList>
            <consortium name="DOE Joint Genome Institute"/>
            <person name="Roman V.A."/>
            <person name="Bojanowski C."/>
            <person name="Crable B.R."/>
            <person name="Wagner D.N."/>
            <person name="Hung C.S."/>
            <person name="Nadeau L.J."/>
            <person name="Schratz L."/>
            <person name="Haridas S."/>
            <person name="Pangilinan J."/>
            <person name="Lipzen A."/>
            <person name="Na H."/>
            <person name="Yan M."/>
            <person name="Ng V."/>
            <person name="Grigoriev I.V."/>
            <person name="Spatafora J.W."/>
            <person name="Barlow D."/>
            <person name="Biffinger J."/>
            <person name="Kelley-Loughnane N."/>
            <person name="Varaljay V.A."/>
            <person name="Crookes-Goodson W.J."/>
        </authorList>
    </citation>
    <scope>NUCLEOTIDE SEQUENCE</scope>
    <source>
        <strain evidence="4">5307AH</strain>
    </source>
</reference>
<keyword evidence="3" id="KW-0808">Transferase</keyword>
<dbReference type="PIRSF" id="PIRSF006221">
    <property type="entry name" value="Ketosamine-3-kinase"/>
    <property type="match status" value="1"/>
</dbReference>
<dbReference type="EC" id="2.7.1.172" evidence="1"/>
<dbReference type="SUPFAM" id="SSF56112">
    <property type="entry name" value="Protein kinase-like (PK-like)"/>
    <property type="match status" value="1"/>
</dbReference>
<evidence type="ECO:0000256" key="1">
    <source>
        <dbReference type="ARBA" id="ARBA00011961"/>
    </source>
</evidence>
<keyword evidence="5" id="KW-1185">Reference proteome</keyword>
<dbReference type="InterPro" id="IPR016477">
    <property type="entry name" value="Fructo-/Ketosamine-3-kinase"/>
</dbReference>
<evidence type="ECO:0000256" key="3">
    <source>
        <dbReference type="PIRNR" id="PIRNR006221"/>
    </source>
</evidence>
<name>A0AAD9CXE4_PAPLA</name>
<comment type="caution">
    <text evidence="4">The sequence shown here is derived from an EMBL/GenBank/DDBJ whole genome shotgun (WGS) entry which is preliminary data.</text>
</comment>
<dbReference type="PANTHER" id="PTHR12149:SF8">
    <property type="entry name" value="PROTEIN-RIBULOSAMINE 3-KINASE"/>
    <property type="match status" value="1"/>
</dbReference>
<dbReference type="Pfam" id="PF03881">
    <property type="entry name" value="Fructosamin_kin"/>
    <property type="match status" value="1"/>
</dbReference>
<evidence type="ECO:0000313" key="4">
    <source>
        <dbReference type="EMBL" id="KAK1923851.1"/>
    </source>
</evidence>
<accession>A0AAD9CXE4</accession>
<keyword evidence="3" id="KW-0418">Kinase</keyword>
<dbReference type="Proteomes" id="UP001182556">
    <property type="component" value="Unassembled WGS sequence"/>
</dbReference>
<dbReference type="FunFam" id="3.90.1200.10:FF:000018">
    <property type="entry name" value="Fructosamine-3-kinase, putative"/>
    <property type="match status" value="1"/>
</dbReference>
<comment type="catalytic activity">
    <reaction evidence="2">
        <text>N(6)-D-ribulosyl-L-lysyl-[protein] + ATP = N(6)-(3-O-phospho-D-ribulosyl)-L-lysyl-[protein] + ADP + H(+)</text>
        <dbReference type="Rhea" id="RHEA:48432"/>
        <dbReference type="Rhea" id="RHEA-COMP:12103"/>
        <dbReference type="Rhea" id="RHEA-COMP:12104"/>
        <dbReference type="ChEBI" id="CHEBI:15378"/>
        <dbReference type="ChEBI" id="CHEBI:30616"/>
        <dbReference type="ChEBI" id="CHEBI:90418"/>
        <dbReference type="ChEBI" id="CHEBI:90420"/>
        <dbReference type="ChEBI" id="CHEBI:456216"/>
        <dbReference type="EC" id="2.7.1.172"/>
    </reaction>
    <physiologicalReaction direction="left-to-right" evidence="2">
        <dbReference type="Rhea" id="RHEA:48433"/>
    </physiologicalReaction>
</comment>
<dbReference type="AlphaFoldDB" id="A0AAD9CXE4"/>
<organism evidence="4 5">
    <name type="scientific">Papiliotrema laurentii</name>
    <name type="common">Cryptococcus laurentii</name>
    <dbReference type="NCBI Taxonomy" id="5418"/>
    <lineage>
        <taxon>Eukaryota</taxon>
        <taxon>Fungi</taxon>
        <taxon>Dikarya</taxon>
        <taxon>Basidiomycota</taxon>
        <taxon>Agaricomycotina</taxon>
        <taxon>Tremellomycetes</taxon>
        <taxon>Tremellales</taxon>
        <taxon>Rhynchogastremaceae</taxon>
        <taxon>Papiliotrema</taxon>
    </lineage>
</organism>
<evidence type="ECO:0000313" key="5">
    <source>
        <dbReference type="Proteomes" id="UP001182556"/>
    </source>
</evidence>
<sequence>MTKFHPLVLEAFKHAGIDPATLQITSGHPAGPDGVGYFTKTLPTDQVVAEHESLTAMNRTAPAGFCPRSFGIAKDEKSGQAGMVSEYFELGGRKDQRALGKALAEMHRESPGINRFGFHVDTFCGATRQDNTWTEGWKEFFVQRRAGDLVRRLGDRSVTTLWEKMQEKAIPLLLDDITPSPRPVIVHGDLWSGNVATNSKTDQPVVFDPSSCYAHNEYDLGICAMFGGFTKDFYDAYHSVHPRSERYYDERLKLYELYHHLNHALMFGGGYKSGAFSIMRNLIEFAEGHS</sequence>
<protein>
    <recommendedName>
        <fullName evidence="1">protein-ribulosamine 3-kinase</fullName>
        <ecNumber evidence="1">2.7.1.172</ecNumber>
    </recommendedName>
</protein>
<dbReference type="InterPro" id="IPR011009">
    <property type="entry name" value="Kinase-like_dom_sf"/>
</dbReference>
<comment type="similarity">
    <text evidence="3">Belongs to the fructosamine kinase family.</text>
</comment>
<gene>
    <name evidence="4" type="ORF">DB88DRAFT_511373</name>
</gene>
<evidence type="ECO:0000256" key="2">
    <source>
        <dbReference type="ARBA" id="ARBA00048655"/>
    </source>
</evidence>
<dbReference type="PANTHER" id="PTHR12149">
    <property type="entry name" value="FRUCTOSAMINE 3 KINASE-RELATED PROTEIN"/>
    <property type="match status" value="1"/>
</dbReference>